<dbReference type="CDD" id="cd11445">
    <property type="entry name" value="bHLH_AtPIF_like"/>
    <property type="match status" value="1"/>
</dbReference>
<evidence type="ECO:0000256" key="3">
    <source>
        <dbReference type="ARBA" id="ARBA00023125"/>
    </source>
</evidence>
<dbReference type="PANTHER" id="PTHR45855:SF6">
    <property type="entry name" value="TRANSCRIPTION FACTOR ALC"/>
    <property type="match status" value="1"/>
</dbReference>
<dbReference type="Proteomes" id="UP001632038">
    <property type="component" value="Unassembled WGS sequence"/>
</dbReference>
<dbReference type="PANTHER" id="PTHR45855">
    <property type="entry name" value="TRANSCRIPTION FACTOR PIF1-RELATED"/>
    <property type="match status" value="1"/>
</dbReference>
<comment type="caution">
    <text evidence="8">The sequence shown here is derived from an EMBL/GenBank/DDBJ whole genome shotgun (WGS) entry which is preliminary data.</text>
</comment>
<gene>
    <name evidence="8" type="ORF">CASFOL_021212</name>
</gene>
<feature type="region of interest" description="Disordered" evidence="6">
    <location>
        <begin position="85"/>
        <end position="117"/>
    </location>
</feature>
<dbReference type="SMART" id="SM00353">
    <property type="entry name" value="HLH"/>
    <property type="match status" value="1"/>
</dbReference>
<reference evidence="9" key="1">
    <citation type="journal article" date="2024" name="IScience">
        <title>Strigolactones Initiate the Formation of Haustorium-like Structures in Castilleja.</title>
        <authorList>
            <person name="Buerger M."/>
            <person name="Peterson D."/>
            <person name="Chory J."/>
        </authorList>
    </citation>
    <scope>NUCLEOTIDE SEQUENCE [LARGE SCALE GENOMIC DNA]</scope>
</reference>
<evidence type="ECO:0000256" key="6">
    <source>
        <dbReference type="SAM" id="MobiDB-lite"/>
    </source>
</evidence>
<dbReference type="InterPro" id="IPR011598">
    <property type="entry name" value="bHLH_dom"/>
</dbReference>
<evidence type="ECO:0000256" key="2">
    <source>
        <dbReference type="ARBA" id="ARBA00023015"/>
    </source>
</evidence>
<dbReference type="FunFam" id="4.10.280.10:FF:000004">
    <property type="entry name" value="Basic helix-loop-helix transcription factor"/>
    <property type="match status" value="1"/>
</dbReference>
<dbReference type="Pfam" id="PF00010">
    <property type="entry name" value="HLH"/>
    <property type="match status" value="1"/>
</dbReference>
<evidence type="ECO:0000259" key="7">
    <source>
        <dbReference type="PROSITE" id="PS50888"/>
    </source>
</evidence>
<sequence>MADPYESSESEDISSFLQFLLHNSSSSAATTDTAASASAGDFFCGRETAPPMAKCSSGINFTDPRNFIADELNNQSRRAKNFVSRCEESEASENRTLPRSSKRSRAAEVHNLSEKRRRSRINEKLKALQSLVPNSNKTDKASMLDETIEYLKQLQLQVQMLSMRNGLSIHPGYTLASVQSTVGPTHGLELVDRNSFPSASRGINSLSRGDENGLVQGINHGYSTQQMLMANTSHPGLLPSIVPSMEDHYGHFSHLAAPNDICQDDKPSRLQLNISCSRNKSSPQSPDISS</sequence>
<dbReference type="PROSITE" id="PS50888">
    <property type="entry name" value="BHLH"/>
    <property type="match status" value="1"/>
</dbReference>
<dbReference type="AlphaFoldDB" id="A0ABD3CWT1"/>
<dbReference type="GO" id="GO:0003677">
    <property type="term" value="F:DNA binding"/>
    <property type="evidence" value="ECO:0007669"/>
    <property type="project" value="UniProtKB-KW"/>
</dbReference>
<organism evidence="8 9">
    <name type="scientific">Castilleja foliolosa</name>
    <dbReference type="NCBI Taxonomy" id="1961234"/>
    <lineage>
        <taxon>Eukaryota</taxon>
        <taxon>Viridiplantae</taxon>
        <taxon>Streptophyta</taxon>
        <taxon>Embryophyta</taxon>
        <taxon>Tracheophyta</taxon>
        <taxon>Spermatophyta</taxon>
        <taxon>Magnoliopsida</taxon>
        <taxon>eudicotyledons</taxon>
        <taxon>Gunneridae</taxon>
        <taxon>Pentapetalae</taxon>
        <taxon>asterids</taxon>
        <taxon>lamiids</taxon>
        <taxon>Lamiales</taxon>
        <taxon>Orobanchaceae</taxon>
        <taxon>Pedicularideae</taxon>
        <taxon>Castillejinae</taxon>
        <taxon>Castilleja</taxon>
    </lineage>
</organism>
<evidence type="ECO:0000256" key="5">
    <source>
        <dbReference type="ARBA" id="ARBA00023242"/>
    </source>
</evidence>
<comment type="subcellular location">
    <subcellularLocation>
        <location evidence="1">Nucleus</location>
    </subcellularLocation>
</comment>
<feature type="domain" description="BHLH" evidence="7">
    <location>
        <begin position="105"/>
        <end position="154"/>
    </location>
</feature>
<dbReference type="InterPro" id="IPR047265">
    <property type="entry name" value="PIF1-like_bHLH"/>
</dbReference>
<proteinExistence type="predicted"/>
<evidence type="ECO:0000313" key="8">
    <source>
        <dbReference type="EMBL" id="KAL3634158.1"/>
    </source>
</evidence>
<dbReference type="GO" id="GO:0005634">
    <property type="term" value="C:nucleus"/>
    <property type="evidence" value="ECO:0007669"/>
    <property type="project" value="UniProtKB-SubCell"/>
</dbReference>
<keyword evidence="4" id="KW-0804">Transcription</keyword>
<keyword evidence="9" id="KW-1185">Reference proteome</keyword>
<evidence type="ECO:0000256" key="4">
    <source>
        <dbReference type="ARBA" id="ARBA00023163"/>
    </source>
</evidence>
<dbReference type="InterPro" id="IPR036638">
    <property type="entry name" value="HLH_DNA-bd_sf"/>
</dbReference>
<keyword evidence="5" id="KW-0539">Nucleus</keyword>
<accession>A0ABD3CWT1</accession>
<evidence type="ECO:0000256" key="1">
    <source>
        <dbReference type="ARBA" id="ARBA00004123"/>
    </source>
</evidence>
<dbReference type="InterPro" id="IPR031066">
    <property type="entry name" value="bHLH_ALC-like_plant"/>
</dbReference>
<dbReference type="SUPFAM" id="SSF47459">
    <property type="entry name" value="HLH, helix-loop-helix DNA-binding domain"/>
    <property type="match status" value="1"/>
</dbReference>
<dbReference type="Gene3D" id="4.10.280.10">
    <property type="entry name" value="Helix-loop-helix DNA-binding domain"/>
    <property type="match status" value="1"/>
</dbReference>
<dbReference type="EMBL" id="JAVIJP010000028">
    <property type="protein sequence ID" value="KAL3634158.1"/>
    <property type="molecule type" value="Genomic_DNA"/>
</dbReference>
<protein>
    <recommendedName>
        <fullName evidence="7">BHLH domain-containing protein</fullName>
    </recommendedName>
</protein>
<feature type="compositionally biased region" description="Basic and acidic residues" evidence="6">
    <location>
        <begin position="105"/>
        <end position="117"/>
    </location>
</feature>
<name>A0ABD3CWT1_9LAMI</name>
<evidence type="ECO:0000313" key="9">
    <source>
        <dbReference type="Proteomes" id="UP001632038"/>
    </source>
</evidence>
<keyword evidence="3" id="KW-0238">DNA-binding</keyword>
<keyword evidence="2" id="KW-0805">Transcription regulation</keyword>